<dbReference type="Proteomes" id="UP001206925">
    <property type="component" value="Unassembled WGS sequence"/>
</dbReference>
<evidence type="ECO:0000259" key="3">
    <source>
        <dbReference type="PROSITE" id="PS51752"/>
    </source>
</evidence>
<accession>A0AAD5CPB6</accession>
<proteinExistence type="inferred from homology"/>
<sequence>MAGVLQNMSIPRAGLIRVEPRGQFLGPPQSDWSFVIPEGHKLHSIKIEHGDGIIHALGFTTEHGGALSISNIFGIHVDVGQTVSLVTLDSDEEIIGIKVSVSIKGRDTFISSLSFQTNKTTHGPFGGTTDPMFSLPWEKGSLVGFYGISSEWVRGIGGLGVYLKAHGEILNIGPWGRPFNPQPVWSFQLEGNQRLSTITIFRSDNAINRLVFNSSEKVEARSGVSVADLIVLDADEEIIGINGMFDTLLTRNTVISSITFTTNKKVHGPFGNAKGTPFSVSWNVGSFAGFYGFQSLSFDGIGVYLKATK</sequence>
<evidence type="ECO:0000256" key="1">
    <source>
        <dbReference type="ARBA" id="ARBA00006568"/>
    </source>
</evidence>
<dbReference type="EMBL" id="JAMZMK010007238">
    <property type="protein sequence ID" value="KAI7745457.1"/>
    <property type="molecule type" value="Genomic_DNA"/>
</dbReference>
<keyword evidence="2" id="KW-0430">Lectin</keyword>
<protein>
    <recommendedName>
        <fullName evidence="3">Jacalin-type lectin domain-containing protein</fullName>
    </recommendedName>
</protein>
<dbReference type="PANTHER" id="PTHR46506">
    <property type="entry name" value="OS05G0143600 PROTEIN"/>
    <property type="match status" value="1"/>
</dbReference>
<dbReference type="SMART" id="SM00915">
    <property type="entry name" value="Jacalin"/>
    <property type="match status" value="2"/>
</dbReference>
<name>A0AAD5CPB6_AMBAR</name>
<reference evidence="4" key="1">
    <citation type="submission" date="2022-06" db="EMBL/GenBank/DDBJ databases">
        <title>Uncovering the hologenomic basis of an extraordinary plant invasion.</title>
        <authorList>
            <person name="Bieker V.C."/>
            <person name="Martin M.D."/>
            <person name="Gilbert T."/>
            <person name="Hodgins K."/>
            <person name="Battlay P."/>
            <person name="Petersen B."/>
            <person name="Wilson J."/>
        </authorList>
    </citation>
    <scope>NUCLEOTIDE SEQUENCE</scope>
    <source>
        <strain evidence="4">AA19_3_7</strain>
        <tissue evidence="4">Leaf</tissue>
    </source>
</reference>
<evidence type="ECO:0000256" key="2">
    <source>
        <dbReference type="ARBA" id="ARBA00022734"/>
    </source>
</evidence>
<dbReference type="AlphaFoldDB" id="A0AAD5CPB6"/>
<dbReference type="Pfam" id="PF01419">
    <property type="entry name" value="Jacalin"/>
    <property type="match status" value="2"/>
</dbReference>
<feature type="domain" description="Jacalin-type lectin" evidence="3">
    <location>
        <begin position="169"/>
        <end position="307"/>
    </location>
</feature>
<gene>
    <name evidence="4" type="ORF">M8C21_028560</name>
</gene>
<feature type="domain" description="Jacalin-type lectin" evidence="3">
    <location>
        <begin position="15"/>
        <end position="165"/>
    </location>
</feature>
<dbReference type="InterPro" id="IPR036404">
    <property type="entry name" value="Jacalin-like_lectin_dom_sf"/>
</dbReference>
<evidence type="ECO:0000313" key="5">
    <source>
        <dbReference type="Proteomes" id="UP001206925"/>
    </source>
</evidence>
<dbReference type="SUPFAM" id="SSF51101">
    <property type="entry name" value="Mannose-binding lectins"/>
    <property type="match status" value="2"/>
</dbReference>
<keyword evidence="5" id="KW-1185">Reference proteome</keyword>
<comment type="caution">
    <text evidence="4">The sequence shown here is derived from an EMBL/GenBank/DDBJ whole genome shotgun (WGS) entry which is preliminary data.</text>
</comment>
<dbReference type="PROSITE" id="PS51752">
    <property type="entry name" value="JACALIN_LECTIN"/>
    <property type="match status" value="2"/>
</dbReference>
<dbReference type="InterPro" id="IPR001229">
    <property type="entry name" value="Jacalin-like_lectin_dom"/>
</dbReference>
<evidence type="ECO:0000313" key="4">
    <source>
        <dbReference type="EMBL" id="KAI7745457.1"/>
    </source>
</evidence>
<comment type="similarity">
    <text evidence="1">Belongs to the jacalin lectin family.</text>
</comment>
<dbReference type="GO" id="GO:0030246">
    <property type="term" value="F:carbohydrate binding"/>
    <property type="evidence" value="ECO:0007669"/>
    <property type="project" value="UniProtKB-KW"/>
</dbReference>
<organism evidence="4 5">
    <name type="scientific">Ambrosia artemisiifolia</name>
    <name type="common">Common ragweed</name>
    <dbReference type="NCBI Taxonomy" id="4212"/>
    <lineage>
        <taxon>Eukaryota</taxon>
        <taxon>Viridiplantae</taxon>
        <taxon>Streptophyta</taxon>
        <taxon>Embryophyta</taxon>
        <taxon>Tracheophyta</taxon>
        <taxon>Spermatophyta</taxon>
        <taxon>Magnoliopsida</taxon>
        <taxon>eudicotyledons</taxon>
        <taxon>Gunneridae</taxon>
        <taxon>Pentapetalae</taxon>
        <taxon>asterids</taxon>
        <taxon>campanulids</taxon>
        <taxon>Asterales</taxon>
        <taxon>Asteraceae</taxon>
        <taxon>Asteroideae</taxon>
        <taxon>Heliantheae alliance</taxon>
        <taxon>Heliantheae</taxon>
        <taxon>Ambrosia</taxon>
    </lineage>
</organism>
<dbReference type="Gene3D" id="2.100.10.30">
    <property type="entry name" value="Jacalin-like lectin domain"/>
    <property type="match status" value="2"/>
</dbReference>